<evidence type="ECO:0000256" key="2">
    <source>
        <dbReference type="SAM" id="Phobius"/>
    </source>
</evidence>
<feature type="compositionally biased region" description="Low complexity" evidence="1">
    <location>
        <begin position="13"/>
        <end position="29"/>
    </location>
</feature>
<feature type="region of interest" description="Disordered" evidence="1">
    <location>
        <begin position="1"/>
        <end position="29"/>
    </location>
</feature>
<accession>A0A3D4SZJ2</accession>
<reference evidence="3 4" key="1">
    <citation type="journal article" date="2018" name="Nat. Biotechnol.">
        <title>A standardized bacterial taxonomy based on genome phylogeny substantially revises the tree of life.</title>
        <authorList>
            <person name="Parks D.H."/>
            <person name="Chuvochina M."/>
            <person name="Waite D.W."/>
            <person name="Rinke C."/>
            <person name="Skarshewski A."/>
            <person name="Chaumeil P.A."/>
            <person name="Hugenholtz P."/>
        </authorList>
    </citation>
    <scope>NUCLEOTIDE SEQUENCE [LARGE SCALE GENOMIC DNA]</scope>
    <source>
        <strain evidence="3">UBA11247</strain>
    </source>
</reference>
<sequence length="125" mass="12837">MSDTPDSPDLTFGEGAAAPAATGSTTSTAEEGKRGARILASVGAVLTVISLIVMLTAGSDATVGWRHSEFSTWILLVPSLVGLFGGLYGMVSARAHEEKNAYKSFLTASVVITVAVVVMAVKAYS</sequence>
<name>A0A3D4SZJ2_9CORY</name>
<protein>
    <submittedName>
        <fullName evidence="3">Uncharacterized protein</fullName>
    </submittedName>
</protein>
<dbReference type="RefSeq" id="WP_273051747.1">
    <property type="nucleotide sequence ID" value="NZ_DAITTW010000022.1"/>
</dbReference>
<dbReference type="Proteomes" id="UP000261739">
    <property type="component" value="Unassembled WGS sequence"/>
</dbReference>
<feature type="transmembrane region" description="Helical" evidence="2">
    <location>
        <begin position="70"/>
        <end position="93"/>
    </location>
</feature>
<gene>
    <name evidence="3" type="ORF">DIW82_06810</name>
</gene>
<comment type="caution">
    <text evidence="3">The sequence shown here is derived from an EMBL/GenBank/DDBJ whole genome shotgun (WGS) entry which is preliminary data.</text>
</comment>
<keyword evidence="2" id="KW-0812">Transmembrane</keyword>
<organism evidence="3 4">
    <name type="scientific">Corynebacterium nuruki</name>
    <dbReference type="NCBI Taxonomy" id="1032851"/>
    <lineage>
        <taxon>Bacteria</taxon>
        <taxon>Bacillati</taxon>
        <taxon>Actinomycetota</taxon>
        <taxon>Actinomycetes</taxon>
        <taxon>Mycobacteriales</taxon>
        <taxon>Corynebacteriaceae</taxon>
        <taxon>Corynebacterium</taxon>
    </lineage>
</organism>
<dbReference type="AlphaFoldDB" id="A0A3D4SZJ2"/>
<evidence type="ECO:0000313" key="3">
    <source>
        <dbReference type="EMBL" id="HCT14495.1"/>
    </source>
</evidence>
<evidence type="ECO:0000256" key="1">
    <source>
        <dbReference type="SAM" id="MobiDB-lite"/>
    </source>
</evidence>
<keyword evidence="2" id="KW-0472">Membrane</keyword>
<keyword evidence="2" id="KW-1133">Transmembrane helix</keyword>
<evidence type="ECO:0000313" key="4">
    <source>
        <dbReference type="Proteomes" id="UP000261739"/>
    </source>
</evidence>
<feature type="transmembrane region" description="Helical" evidence="2">
    <location>
        <begin position="38"/>
        <end position="58"/>
    </location>
</feature>
<dbReference type="EMBL" id="DQID01000177">
    <property type="protein sequence ID" value="HCT14495.1"/>
    <property type="molecule type" value="Genomic_DNA"/>
</dbReference>
<proteinExistence type="predicted"/>
<dbReference type="STRING" id="863239.GCA_000213935_00534"/>
<feature type="transmembrane region" description="Helical" evidence="2">
    <location>
        <begin position="105"/>
        <end position="124"/>
    </location>
</feature>